<dbReference type="InterPro" id="IPR040241">
    <property type="entry name" value="TRP_Flc/Pkd2-like"/>
</dbReference>
<feature type="compositionally biased region" description="Low complexity" evidence="7">
    <location>
        <begin position="705"/>
        <end position="726"/>
    </location>
</feature>
<feature type="transmembrane region" description="Helical" evidence="8">
    <location>
        <begin position="239"/>
        <end position="261"/>
    </location>
</feature>
<feature type="domain" description="ML-like" evidence="10">
    <location>
        <begin position="56"/>
        <end position="198"/>
    </location>
</feature>
<protein>
    <recommendedName>
        <fullName evidence="10">ML-like domain-containing protein</fullName>
    </recommendedName>
</protein>
<comment type="similarity">
    <text evidence="2">Belongs to the transient receptor potential (TRP) ion channel family.</text>
</comment>
<feature type="signal peptide" evidence="9">
    <location>
        <begin position="1"/>
        <end position="31"/>
    </location>
</feature>
<dbReference type="Proteomes" id="UP000054321">
    <property type="component" value="Unassembled WGS sequence"/>
</dbReference>
<feature type="transmembrane region" description="Helical" evidence="8">
    <location>
        <begin position="201"/>
        <end position="227"/>
    </location>
</feature>
<feature type="transmembrane region" description="Helical" evidence="8">
    <location>
        <begin position="487"/>
        <end position="506"/>
    </location>
</feature>
<evidence type="ECO:0000256" key="3">
    <source>
        <dbReference type="ARBA" id="ARBA00022692"/>
    </source>
</evidence>
<feature type="region of interest" description="Disordered" evidence="7">
    <location>
        <begin position="700"/>
        <end position="760"/>
    </location>
</feature>
<keyword evidence="4 9" id="KW-0732">Signal</keyword>
<dbReference type="Pfam" id="PF06011">
    <property type="entry name" value="TRP"/>
    <property type="match status" value="2"/>
</dbReference>
<evidence type="ECO:0000256" key="6">
    <source>
        <dbReference type="ARBA" id="ARBA00023136"/>
    </source>
</evidence>
<dbReference type="PANTHER" id="PTHR31145">
    <property type="entry name" value="INTEGRAL MEMBRANE PROTEIN (AFU_ORTHOLOGUE AFUA_7G01610)"/>
    <property type="match status" value="1"/>
</dbReference>
<evidence type="ECO:0000313" key="12">
    <source>
        <dbReference type="Proteomes" id="UP000054321"/>
    </source>
</evidence>
<feature type="transmembrane region" description="Helical" evidence="8">
    <location>
        <begin position="391"/>
        <end position="409"/>
    </location>
</feature>
<evidence type="ECO:0000256" key="1">
    <source>
        <dbReference type="ARBA" id="ARBA00004141"/>
    </source>
</evidence>
<keyword evidence="3 8" id="KW-0812">Transmembrane</keyword>
<evidence type="ECO:0000256" key="5">
    <source>
        <dbReference type="ARBA" id="ARBA00022989"/>
    </source>
</evidence>
<evidence type="ECO:0000256" key="9">
    <source>
        <dbReference type="SAM" id="SignalP"/>
    </source>
</evidence>
<dbReference type="EMBL" id="KN832872">
    <property type="protein sequence ID" value="KIN04448.1"/>
    <property type="molecule type" value="Genomic_DNA"/>
</dbReference>
<feature type="compositionally biased region" description="Polar residues" evidence="7">
    <location>
        <begin position="734"/>
        <end position="746"/>
    </location>
</feature>
<dbReference type="InParanoid" id="A0A0C3DQX0"/>
<dbReference type="InterPro" id="IPR010308">
    <property type="entry name" value="TRP_C"/>
</dbReference>
<name>A0A0C3DQX0_OIDMZ</name>
<dbReference type="GO" id="GO:0055085">
    <property type="term" value="P:transmembrane transport"/>
    <property type="evidence" value="ECO:0007669"/>
    <property type="project" value="TreeGrafter"/>
</dbReference>
<dbReference type="GO" id="GO:0016020">
    <property type="term" value="C:membrane"/>
    <property type="evidence" value="ECO:0007669"/>
    <property type="project" value="UniProtKB-SubCell"/>
</dbReference>
<dbReference type="InterPro" id="IPR032800">
    <property type="entry name" value="TRP_N"/>
</dbReference>
<feature type="transmembrane region" description="Helical" evidence="8">
    <location>
        <begin position="518"/>
        <end position="537"/>
    </location>
</feature>
<evidence type="ECO:0000259" key="10">
    <source>
        <dbReference type="SMART" id="SM01320"/>
    </source>
</evidence>
<feature type="transmembrane region" description="Helical" evidence="8">
    <location>
        <begin position="461"/>
        <end position="481"/>
    </location>
</feature>
<dbReference type="Pfam" id="PF14558">
    <property type="entry name" value="TRP_N"/>
    <property type="match status" value="1"/>
</dbReference>
<evidence type="ECO:0000313" key="11">
    <source>
        <dbReference type="EMBL" id="KIN04448.1"/>
    </source>
</evidence>
<reference evidence="12" key="2">
    <citation type="submission" date="2015-01" db="EMBL/GenBank/DDBJ databases">
        <title>Evolutionary Origins and Diversification of the Mycorrhizal Mutualists.</title>
        <authorList>
            <consortium name="DOE Joint Genome Institute"/>
            <consortium name="Mycorrhizal Genomics Consortium"/>
            <person name="Kohler A."/>
            <person name="Kuo A."/>
            <person name="Nagy L.G."/>
            <person name="Floudas D."/>
            <person name="Copeland A."/>
            <person name="Barry K.W."/>
            <person name="Cichocki N."/>
            <person name="Veneault-Fourrey C."/>
            <person name="LaButti K."/>
            <person name="Lindquist E.A."/>
            <person name="Lipzen A."/>
            <person name="Lundell T."/>
            <person name="Morin E."/>
            <person name="Murat C."/>
            <person name="Riley R."/>
            <person name="Ohm R."/>
            <person name="Sun H."/>
            <person name="Tunlid A."/>
            <person name="Henrissat B."/>
            <person name="Grigoriev I.V."/>
            <person name="Hibbett D.S."/>
            <person name="Martin F."/>
        </authorList>
    </citation>
    <scope>NUCLEOTIDE SEQUENCE [LARGE SCALE GENOMIC DNA]</scope>
    <source>
        <strain evidence="12">Zn</strain>
    </source>
</reference>
<evidence type="ECO:0000256" key="8">
    <source>
        <dbReference type="SAM" id="Phobius"/>
    </source>
</evidence>
<dbReference type="OrthoDB" id="5377623at2759"/>
<dbReference type="GO" id="GO:0009272">
    <property type="term" value="P:fungal-type cell wall biogenesis"/>
    <property type="evidence" value="ECO:0007669"/>
    <property type="project" value="TreeGrafter"/>
</dbReference>
<comment type="subcellular location">
    <subcellularLocation>
        <location evidence="1">Membrane</location>
        <topology evidence="1">Multi-pass membrane protein</topology>
    </subcellularLocation>
</comment>
<dbReference type="AlphaFoldDB" id="A0A0C3DQX0"/>
<dbReference type="PANTHER" id="PTHR31145:SF7">
    <property type="entry name" value="TRP-LIKE ION CHANNEL"/>
    <property type="match status" value="1"/>
</dbReference>
<feature type="chain" id="PRO_5002173894" description="ML-like domain-containing protein" evidence="9">
    <location>
        <begin position="32"/>
        <end position="760"/>
    </location>
</feature>
<evidence type="ECO:0000256" key="4">
    <source>
        <dbReference type="ARBA" id="ARBA00022729"/>
    </source>
</evidence>
<reference evidence="11 12" key="1">
    <citation type="submission" date="2014-04" db="EMBL/GenBank/DDBJ databases">
        <authorList>
            <consortium name="DOE Joint Genome Institute"/>
            <person name="Kuo A."/>
            <person name="Martino E."/>
            <person name="Perotto S."/>
            <person name="Kohler A."/>
            <person name="Nagy L.G."/>
            <person name="Floudas D."/>
            <person name="Copeland A."/>
            <person name="Barry K.W."/>
            <person name="Cichocki N."/>
            <person name="Veneault-Fourrey C."/>
            <person name="LaButti K."/>
            <person name="Lindquist E.A."/>
            <person name="Lipzen A."/>
            <person name="Lundell T."/>
            <person name="Morin E."/>
            <person name="Murat C."/>
            <person name="Sun H."/>
            <person name="Tunlid A."/>
            <person name="Henrissat B."/>
            <person name="Grigoriev I.V."/>
            <person name="Hibbett D.S."/>
            <person name="Martin F."/>
            <person name="Nordberg H.P."/>
            <person name="Cantor M.N."/>
            <person name="Hua S.X."/>
        </authorList>
    </citation>
    <scope>NUCLEOTIDE SEQUENCE [LARGE SCALE GENOMIC DNA]</scope>
    <source>
        <strain evidence="11 12">Zn</strain>
    </source>
</reference>
<organism evidence="11 12">
    <name type="scientific">Oidiodendron maius (strain Zn)</name>
    <dbReference type="NCBI Taxonomy" id="913774"/>
    <lineage>
        <taxon>Eukaryota</taxon>
        <taxon>Fungi</taxon>
        <taxon>Dikarya</taxon>
        <taxon>Ascomycota</taxon>
        <taxon>Pezizomycotina</taxon>
        <taxon>Leotiomycetes</taxon>
        <taxon>Leotiomycetes incertae sedis</taxon>
        <taxon>Myxotrichaceae</taxon>
        <taxon>Oidiodendron</taxon>
    </lineage>
</organism>
<dbReference type="SMART" id="SM01320">
    <property type="entry name" value="TRP_N"/>
    <property type="match status" value="1"/>
</dbReference>
<accession>A0A0C3DQX0</accession>
<keyword evidence="12" id="KW-1185">Reference proteome</keyword>
<sequence length="760" mass="82295">MARFPLFLGSWTAGLVSSLTLISAILPWVRADSAPATIIGTNAAGVEQVLLVDRYPALYTGDFGDCMGGQSLINITSFDAAYYADNLTVLFDLAGTTNLRSEAVIYHTNASLDGEDRFNLTFDPCGAGFTTLCPLNASTPVTGSATIPIGPQYVTGIPNIALSIPDFEGSATLRIFSNATQTQIGCFQAVMRNANSFSHPAAVGSVLAVFTVVALLASFATAIYGVSVPQIRTHYAHSLSMLVVFEVFQYIFFSGALSLSWPSVLPAFWSNFAWSGGQIHAAPIINSINKFVGVSGNSSQVGGAGTVDLNTAGGLQQQIYGRSMERHWDILANRSELAASSIYKRVGKESASQFSLNPWAGSPVSPGLPLPGTFNGFVGELAQSNIPAADAFLNGLLWFLIFMSWANALRNGKNRTNPATSVSLFQLHPLNGESEHQSVHQDENHIKRFGWLSARYRRTRWWFAAVWVIYQFVRACFIGGARGHPTAQVFGLLVWEIIALVAIIIINPFEGTRNTALSVYMLGLSKVVTTGLSVAFLPQFNVARIPTTVIGIVIIVIQGLLVIGLLILIVLGAISTYMSITRNRDHIKPRDLEIIRLKYFNTIDRKAIDLPPPPPPVPQTPKEPNFNVITVRRAPKIEDEDEDLVPDIIHPGAESQGALANRISRASSIGSYKSVYGNVPFGARVHRASWSSRDFQIWQEERSGSPSNPASRRTSTRNTTNHSASNPPLVKPTASESSLRTSTPTIGQEKPANRSVAFAE</sequence>
<gene>
    <name evidence="11" type="ORF">OIDMADRAFT_156405</name>
</gene>
<keyword evidence="5 8" id="KW-1133">Transmembrane helix</keyword>
<keyword evidence="6 8" id="KW-0472">Membrane</keyword>
<feature type="transmembrane region" description="Helical" evidence="8">
    <location>
        <begin position="549"/>
        <end position="574"/>
    </location>
</feature>
<proteinExistence type="inferred from homology"/>
<dbReference type="STRING" id="913774.A0A0C3DQX0"/>
<evidence type="ECO:0000256" key="2">
    <source>
        <dbReference type="ARBA" id="ARBA00010642"/>
    </source>
</evidence>
<dbReference type="HOGENOM" id="CLU_009253_0_0_1"/>
<evidence type="ECO:0000256" key="7">
    <source>
        <dbReference type="SAM" id="MobiDB-lite"/>
    </source>
</evidence>